<keyword evidence="1" id="KW-1185">Reference proteome</keyword>
<evidence type="ECO:0000313" key="1">
    <source>
        <dbReference type="Proteomes" id="UP000887569"/>
    </source>
</evidence>
<name>A0A915BU27_PARUN</name>
<organism evidence="1 2">
    <name type="scientific">Parascaris univalens</name>
    <name type="common">Nematode worm</name>
    <dbReference type="NCBI Taxonomy" id="6257"/>
    <lineage>
        <taxon>Eukaryota</taxon>
        <taxon>Metazoa</taxon>
        <taxon>Ecdysozoa</taxon>
        <taxon>Nematoda</taxon>
        <taxon>Chromadorea</taxon>
        <taxon>Rhabditida</taxon>
        <taxon>Spirurina</taxon>
        <taxon>Ascaridomorpha</taxon>
        <taxon>Ascaridoidea</taxon>
        <taxon>Ascarididae</taxon>
        <taxon>Parascaris</taxon>
    </lineage>
</organism>
<accession>A0A915BU27</accession>
<dbReference type="Proteomes" id="UP000887569">
    <property type="component" value="Unplaced"/>
</dbReference>
<proteinExistence type="predicted"/>
<protein>
    <submittedName>
        <fullName evidence="2">Secreted protein</fullName>
    </submittedName>
</protein>
<evidence type="ECO:0000313" key="2">
    <source>
        <dbReference type="WBParaSite" id="PgR059_g045_t01"/>
    </source>
</evidence>
<dbReference type="WBParaSite" id="PgR059_g045_t01">
    <property type="protein sequence ID" value="PgR059_g045_t01"/>
    <property type="gene ID" value="PgR059_g045"/>
</dbReference>
<dbReference type="AlphaFoldDB" id="A0A915BU27"/>
<sequence>MYLISRRSSGWRAVVATSSWTCWASLSLFAVPTILSINSVFAALQRHDRLVQAFLACRRDRLLHQVPVDPVVQLDQCRSCSIRAPPGAFLFLF</sequence>
<reference evidence="2" key="1">
    <citation type="submission" date="2022-11" db="UniProtKB">
        <authorList>
            <consortium name="WormBaseParasite"/>
        </authorList>
    </citation>
    <scope>IDENTIFICATION</scope>
</reference>